<evidence type="ECO:0000313" key="9">
    <source>
        <dbReference type="Proteomes" id="UP001153069"/>
    </source>
</evidence>
<keyword evidence="4 7" id="KW-1133">Transmembrane helix</keyword>
<feature type="transmembrane region" description="Helical" evidence="7">
    <location>
        <begin position="504"/>
        <end position="525"/>
    </location>
</feature>
<feature type="transmembrane region" description="Helical" evidence="7">
    <location>
        <begin position="714"/>
        <end position="735"/>
    </location>
</feature>
<accession>A0A9N8E1F2</accession>
<dbReference type="Pfam" id="PF00209">
    <property type="entry name" value="SNF"/>
    <property type="match status" value="1"/>
</dbReference>
<name>A0A9N8E1F2_9STRA</name>
<gene>
    <name evidence="8" type="ORF">SEMRO_410_G137420.1</name>
</gene>
<protein>
    <submittedName>
        <fullName evidence="8">Chloride-dependent neutral and basic amino acid transporter B</fullName>
    </submittedName>
</protein>
<dbReference type="Proteomes" id="UP001153069">
    <property type="component" value="Unassembled WGS sequence"/>
</dbReference>
<evidence type="ECO:0000256" key="2">
    <source>
        <dbReference type="ARBA" id="ARBA00022448"/>
    </source>
</evidence>
<feature type="transmembrane region" description="Helical" evidence="7">
    <location>
        <begin position="537"/>
        <end position="560"/>
    </location>
</feature>
<keyword evidence="2" id="KW-0813">Transport</keyword>
<evidence type="ECO:0000256" key="5">
    <source>
        <dbReference type="ARBA" id="ARBA00023136"/>
    </source>
</evidence>
<feature type="transmembrane region" description="Helical" evidence="7">
    <location>
        <begin position="96"/>
        <end position="117"/>
    </location>
</feature>
<evidence type="ECO:0000256" key="6">
    <source>
        <dbReference type="SAM" id="MobiDB-lite"/>
    </source>
</evidence>
<dbReference type="PROSITE" id="PS50267">
    <property type="entry name" value="NA_NEUROTRAN_SYMP_3"/>
    <property type="match status" value="1"/>
</dbReference>
<feature type="region of interest" description="Disordered" evidence="6">
    <location>
        <begin position="1"/>
        <end position="32"/>
    </location>
</feature>
<dbReference type="OrthoDB" id="6581954at2759"/>
<feature type="transmembrane region" description="Helical" evidence="7">
    <location>
        <begin position="372"/>
        <end position="394"/>
    </location>
</feature>
<feature type="transmembrane region" description="Helical" evidence="7">
    <location>
        <begin position="438"/>
        <end position="463"/>
    </location>
</feature>
<dbReference type="InterPro" id="IPR000175">
    <property type="entry name" value="Na/ntran_symport"/>
</dbReference>
<organism evidence="8 9">
    <name type="scientific">Seminavis robusta</name>
    <dbReference type="NCBI Taxonomy" id="568900"/>
    <lineage>
        <taxon>Eukaryota</taxon>
        <taxon>Sar</taxon>
        <taxon>Stramenopiles</taxon>
        <taxon>Ochrophyta</taxon>
        <taxon>Bacillariophyta</taxon>
        <taxon>Bacillariophyceae</taxon>
        <taxon>Bacillariophycidae</taxon>
        <taxon>Naviculales</taxon>
        <taxon>Naviculaceae</taxon>
        <taxon>Seminavis</taxon>
    </lineage>
</organism>
<dbReference type="SUPFAM" id="SSF161070">
    <property type="entry name" value="SNF-like"/>
    <property type="match status" value="1"/>
</dbReference>
<evidence type="ECO:0000256" key="7">
    <source>
        <dbReference type="SAM" id="Phobius"/>
    </source>
</evidence>
<feature type="transmembrane region" description="Helical" evidence="7">
    <location>
        <begin position="575"/>
        <end position="597"/>
    </location>
</feature>
<evidence type="ECO:0000256" key="1">
    <source>
        <dbReference type="ARBA" id="ARBA00004141"/>
    </source>
</evidence>
<dbReference type="AlphaFoldDB" id="A0A9N8E1F2"/>
<feature type="transmembrane region" description="Helical" evidence="7">
    <location>
        <begin position="245"/>
        <end position="267"/>
    </location>
</feature>
<dbReference type="InterPro" id="IPR037272">
    <property type="entry name" value="SNS_sf"/>
</dbReference>
<feature type="transmembrane region" description="Helical" evidence="7">
    <location>
        <begin position="475"/>
        <end position="498"/>
    </location>
</feature>
<feature type="transmembrane region" description="Helical" evidence="7">
    <location>
        <begin position="668"/>
        <end position="687"/>
    </location>
</feature>
<dbReference type="PRINTS" id="PR00176">
    <property type="entry name" value="NANEUSMPORT"/>
</dbReference>
<evidence type="ECO:0000256" key="3">
    <source>
        <dbReference type="ARBA" id="ARBA00022692"/>
    </source>
</evidence>
<feature type="transmembrane region" description="Helical" evidence="7">
    <location>
        <begin position="274"/>
        <end position="296"/>
    </location>
</feature>
<dbReference type="EMBL" id="CAICTM010000409">
    <property type="protein sequence ID" value="CAB9509914.1"/>
    <property type="molecule type" value="Genomic_DNA"/>
</dbReference>
<proteinExistence type="predicted"/>
<keyword evidence="9" id="KW-1185">Reference proteome</keyword>
<sequence>MTTPVELLPVQGPLEPPLPAIEPSTRSSSSIQDDGAPVVLDYNNNNINNSSSVVRRHDKERPEWSSQLTYTCGALLSIPLSQLWRGAAMLGGSLSVYASLAGLLLAMCVIGLPLYLLELGWGHKYQVGAVGIWQLPHFGTAKKQRRWTGLGVAGMLLGLVYACFCMGILAWTLHALLDTFGVNLLMLSGQQQATDTNNPWTHIAQNNHSLSDRQQAVEIYWVDQVVGQHSLSLTSERYFLQPTRLVYENVATCGVLWAIVAVITSLGIRQLGRISFLITTTSLILLIAVFVGSLTITHDNTDEDYTTKSSMWEDFASSMDQDDVLSESIVQTLYITGILLGIQSAYSSYNSGPSNTNSGTTSSSTPPQQQPFAKIACLITAINVLLVFTTGYVLSKAIPTPPLPFYANTIWNHSLRLVFCHWPAALLTLPGGMAWVRLLYTCLLMMGIQFPIAVVTSILTVLREDRTSAVARWKIALVSCLVGFSVSLVFCTDAGLIFLDTMDYYMTLCLLLVGFLESFAAGWMYNMEDQIRSYGILPVIFSILWNFAPVVVAAGVWFGLDSDNILDVDEQYHRMWIGLFGGLMVFLLFFMLAFVSIRRSYEFYVARCLNSSHTNNSSGSSERILHPRDYYLEFSFGNVEALKRNLEASMGGSGCQLPQVWYIFLKRVVPHLLLLVFLKRLLMMIGLPSEDTDGAYLMTTMAFGNYGNYPLEPFQIAGIALFGVAAGVFVVGLVCPPVYAHLVPPPTHVFINRRDTMEEEEEEVGEESSECVNVPNFDELPDMEDPLDVMAAGRGHAYVVEMH</sequence>
<comment type="caution">
    <text evidence="8">The sequence shown here is derived from an EMBL/GenBank/DDBJ whole genome shotgun (WGS) entry which is preliminary data.</text>
</comment>
<dbReference type="GO" id="GO:0005886">
    <property type="term" value="C:plasma membrane"/>
    <property type="evidence" value="ECO:0007669"/>
    <property type="project" value="TreeGrafter"/>
</dbReference>
<comment type="subcellular location">
    <subcellularLocation>
        <location evidence="1">Membrane</location>
        <topology evidence="1">Multi-pass membrane protein</topology>
    </subcellularLocation>
</comment>
<keyword evidence="3 7" id="KW-0812">Transmembrane</keyword>
<keyword evidence="5 7" id="KW-0472">Membrane</keyword>
<dbReference type="PANTHER" id="PTHR11616:SF240">
    <property type="entry name" value="BLOATED TUBULES, ISOFORM B-RELATED"/>
    <property type="match status" value="1"/>
</dbReference>
<feature type="transmembrane region" description="Helical" evidence="7">
    <location>
        <begin position="152"/>
        <end position="177"/>
    </location>
</feature>
<evidence type="ECO:0000256" key="4">
    <source>
        <dbReference type="ARBA" id="ARBA00022989"/>
    </source>
</evidence>
<dbReference type="GO" id="GO:0035725">
    <property type="term" value="P:sodium ion transmembrane transport"/>
    <property type="evidence" value="ECO:0007669"/>
    <property type="project" value="TreeGrafter"/>
</dbReference>
<evidence type="ECO:0000313" key="8">
    <source>
        <dbReference type="EMBL" id="CAB9509914.1"/>
    </source>
</evidence>
<reference evidence="8" key="1">
    <citation type="submission" date="2020-06" db="EMBL/GenBank/DDBJ databases">
        <authorList>
            <consortium name="Plant Systems Biology data submission"/>
        </authorList>
    </citation>
    <scope>NUCLEOTIDE SEQUENCE</scope>
    <source>
        <strain evidence="8">D6</strain>
    </source>
</reference>
<dbReference type="PANTHER" id="PTHR11616">
    <property type="entry name" value="SODIUM/CHLORIDE DEPENDENT TRANSPORTER"/>
    <property type="match status" value="1"/>
</dbReference>